<dbReference type="SUPFAM" id="SSF57196">
    <property type="entry name" value="EGF/Laminin"/>
    <property type="match status" value="1"/>
</dbReference>
<dbReference type="PROSITE" id="PS50068">
    <property type="entry name" value="LDLRA_2"/>
    <property type="match status" value="1"/>
</dbReference>
<evidence type="ECO:0000256" key="17">
    <source>
        <dbReference type="ARBA" id="ARBA00023162"/>
    </source>
</evidence>
<dbReference type="Gene3D" id="2.20.100.10">
    <property type="entry name" value="Thrombospondin type-1 (TSP1) repeat"/>
    <property type="match status" value="1"/>
</dbReference>
<dbReference type="PANTHER" id="PTHR45742:SF3">
    <property type="entry name" value="COMPLEMENT COMPONENT C9"/>
    <property type="match status" value="1"/>
</dbReference>
<keyword evidence="19" id="KW-1053">Target membrane</keyword>
<keyword evidence="9" id="KW-0399">Innate immunity</keyword>
<dbReference type="Proteomes" id="UP001066276">
    <property type="component" value="Chromosome 1_2"/>
</dbReference>
<organism evidence="26 27">
    <name type="scientific">Pleurodeles waltl</name>
    <name type="common">Iberian ribbed newt</name>
    <dbReference type="NCBI Taxonomy" id="8319"/>
    <lineage>
        <taxon>Eukaryota</taxon>
        <taxon>Metazoa</taxon>
        <taxon>Chordata</taxon>
        <taxon>Craniata</taxon>
        <taxon>Vertebrata</taxon>
        <taxon>Euteleostomi</taxon>
        <taxon>Amphibia</taxon>
        <taxon>Batrachia</taxon>
        <taxon>Caudata</taxon>
        <taxon>Salamandroidea</taxon>
        <taxon>Salamandridae</taxon>
        <taxon>Pleurodelinae</taxon>
        <taxon>Pleurodeles</taxon>
    </lineage>
</organism>
<keyword evidence="6" id="KW-0964">Secreted</keyword>
<dbReference type="SMART" id="SM00192">
    <property type="entry name" value="LDLa"/>
    <property type="match status" value="1"/>
</dbReference>
<dbReference type="InterPro" id="IPR002172">
    <property type="entry name" value="LDrepeatLR_classA_rpt"/>
</dbReference>
<keyword evidence="7" id="KW-0245">EGF-like domain</keyword>
<gene>
    <name evidence="26" type="ORF">NDU88_005663</name>
</gene>
<evidence type="ECO:0000256" key="15">
    <source>
        <dbReference type="ARBA" id="ARBA00023136"/>
    </source>
</evidence>
<dbReference type="Gene3D" id="2.10.25.10">
    <property type="entry name" value="Laminin"/>
    <property type="match status" value="1"/>
</dbReference>
<dbReference type="SMART" id="SM00209">
    <property type="entry name" value="TSP1"/>
    <property type="match status" value="1"/>
</dbReference>
<dbReference type="GO" id="GO:0006957">
    <property type="term" value="P:complement activation, alternative pathway"/>
    <property type="evidence" value="ECO:0007669"/>
    <property type="project" value="UniProtKB-KW"/>
</dbReference>
<keyword evidence="8" id="KW-1052">Target cell membrane</keyword>
<reference evidence="26" key="1">
    <citation type="journal article" date="2022" name="bioRxiv">
        <title>Sequencing and chromosome-scale assembly of the giantPleurodeles waltlgenome.</title>
        <authorList>
            <person name="Brown T."/>
            <person name="Elewa A."/>
            <person name="Iarovenko S."/>
            <person name="Subramanian E."/>
            <person name="Araus A.J."/>
            <person name="Petzold A."/>
            <person name="Susuki M."/>
            <person name="Suzuki K.-i.T."/>
            <person name="Hayashi T."/>
            <person name="Toyoda A."/>
            <person name="Oliveira C."/>
            <person name="Osipova E."/>
            <person name="Leigh N.D."/>
            <person name="Simon A."/>
            <person name="Yun M.H."/>
        </authorList>
    </citation>
    <scope>NUCLEOTIDE SEQUENCE</scope>
    <source>
        <strain evidence="26">20211129_DDA</strain>
        <tissue evidence="26">Liver</tissue>
    </source>
</reference>
<accession>A0AAV7WC30</accession>
<evidence type="ECO:0000313" key="26">
    <source>
        <dbReference type="EMBL" id="KAJ1210297.1"/>
    </source>
</evidence>
<evidence type="ECO:0000256" key="10">
    <source>
        <dbReference type="ARBA" id="ARBA00022692"/>
    </source>
</evidence>
<dbReference type="GO" id="GO:0031640">
    <property type="term" value="P:killing of cells of another organism"/>
    <property type="evidence" value="ECO:0007669"/>
    <property type="project" value="UniProtKB-KW"/>
</dbReference>
<evidence type="ECO:0000256" key="9">
    <source>
        <dbReference type="ARBA" id="ARBA00022588"/>
    </source>
</evidence>
<feature type="domain" description="MACPF" evidence="25">
    <location>
        <begin position="139"/>
        <end position="498"/>
    </location>
</feature>
<evidence type="ECO:0000256" key="13">
    <source>
        <dbReference type="ARBA" id="ARBA00022875"/>
    </source>
</evidence>
<dbReference type="PROSITE" id="PS01209">
    <property type="entry name" value="LDLRA_1"/>
    <property type="match status" value="1"/>
</dbReference>
<keyword evidence="23" id="KW-0175">Coiled coil</keyword>
<evidence type="ECO:0000256" key="18">
    <source>
        <dbReference type="ARBA" id="ARBA00023180"/>
    </source>
</evidence>
<keyword evidence="13" id="KW-0180">Complement pathway</keyword>
<dbReference type="GO" id="GO:0005579">
    <property type="term" value="C:membrane attack complex"/>
    <property type="evidence" value="ECO:0007669"/>
    <property type="project" value="UniProtKB-KW"/>
</dbReference>
<evidence type="ECO:0000256" key="12">
    <source>
        <dbReference type="ARBA" id="ARBA00022859"/>
    </source>
</evidence>
<dbReference type="GO" id="GO:0006958">
    <property type="term" value="P:complement activation, classical pathway"/>
    <property type="evidence" value="ECO:0007669"/>
    <property type="project" value="UniProtKB-KW"/>
</dbReference>
<dbReference type="EMBL" id="JANPWB010000002">
    <property type="protein sequence ID" value="KAJ1210297.1"/>
    <property type="molecule type" value="Genomic_DNA"/>
</dbReference>
<dbReference type="InterPro" id="IPR023415">
    <property type="entry name" value="LDLR_class-A_CS"/>
</dbReference>
<evidence type="ECO:0000256" key="1">
    <source>
        <dbReference type="ARBA" id="ARBA00004276"/>
    </source>
</evidence>
<evidence type="ECO:0000256" key="20">
    <source>
        <dbReference type="ARBA" id="ARBA00093294"/>
    </source>
</evidence>
<dbReference type="InterPro" id="IPR020864">
    <property type="entry name" value="MACPF"/>
</dbReference>
<evidence type="ECO:0000313" key="27">
    <source>
        <dbReference type="Proteomes" id="UP001066276"/>
    </source>
</evidence>
<feature type="chain" id="PRO_5043608449" description="Complement component C9" evidence="24">
    <location>
        <begin position="20"/>
        <end position="586"/>
    </location>
</feature>
<dbReference type="InterPro" id="IPR000884">
    <property type="entry name" value="TSP1_rpt"/>
</dbReference>
<keyword evidence="5" id="KW-1134">Transmembrane beta strand</keyword>
<keyword evidence="24" id="KW-0732">Signal</keyword>
<evidence type="ECO:0000259" key="25">
    <source>
        <dbReference type="PROSITE" id="PS51412"/>
    </source>
</evidence>
<evidence type="ECO:0000256" key="23">
    <source>
        <dbReference type="SAM" id="Coils"/>
    </source>
</evidence>
<dbReference type="PROSITE" id="PS50092">
    <property type="entry name" value="TSP1"/>
    <property type="match status" value="1"/>
</dbReference>
<comment type="similarity">
    <text evidence="3">Belongs to the complement C6/C7/C8/C9 family.</text>
</comment>
<keyword evidence="27" id="KW-1185">Reference proteome</keyword>
<dbReference type="PANTHER" id="PTHR45742">
    <property type="entry name" value="COMPLEMENT COMPONENT C6"/>
    <property type="match status" value="1"/>
</dbReference>
<keyword evidence="14" id="KW-0473">Membrane attack complex</keyword>
<dbReference type="SUPFAM" id="SSF57424">
    <property type="entry name" value="LDL receptor-like module"/>
    <property type="match status" value="1"/>
</dbReference>
<sequence>MTTLHVVLALISVLYSAESRVSGRFSDGLSNRLRREVGAPSPIDCQLSGWGEWSECDPCREEQFRSRSILRFGQFGGRRCLDSLGETKRCKPTKPCEKEPIECGIDFECDSGRCIKKRLVCNGDNDCGDYSDESCEDEPKTPCRAHLDLEVSEIGRTAGKGVNILGMDTRSNPFNNEYFHGLCDRVFDGHRRIYFRKPWNTAALTYETKADKYISSDVFKSSMAVMTSVIREETNTFQLGLSVKTTPTESNASLSLNAGLNYAKNESLQNIKEYSQDTNKEFLRVKGQLQIGTFQIRSRETMLTDAFIDDLKALPLIYDKGEYFGFLETYGTHYAVSGNLGGKYELVYVLDSNVLKTKEVTAKDVSDCLGYNVNVEAAAEGITGSGKIDGKKCSKSGERGTIDPGSSGVIKKIIPFVKGGSIGFAAKLNEKLASDHSTIDVDDYVAWASSLVDAPVVIKLKPTPIYNLVPVKMENAYEKKKNLERSIVNYLDEYSECRCQPCQNGGTVLQVDGECLCECSPYFEGIACQTLKSEQLGNIPPVDGKWGCWSAWSECVNKTKTRRRQWLPIWYLLENMPSAARPRNIV</sequence>
<dbReference type="SUPFAM" id="SSF82895">
    <property type="entry name" value="TSP-1 type 1 repeat"/>
    <property type="match status" value="1"/>
</dbReference>
<protein>
    <recommendedName>
        <fullName evidence="4">Complement component C9</fullName>
    </recommendedName>
</protein>
<evidence type="ECO:0000256" key="7">
    <source>
        <dbReference type="ARBA" id="ARBA00022536"/>
    </source>
</evidence>
<dbReference type="InterPro" id="IPR036383">
    <property type="entry name" value="TSP1_rpt_sf"/>
</dbReference>
<evidence type="ECO:0000256" key="2">
    <source>
        <dbReference type="ARBA" id="ARBA00004613"/>
    </source>
</evidence>
<dbReference type="InterPro" id="IPR036055">
    <property type="entry name" value="LDL_receptor-like_sf"/>
</dbReference>
<keyword evidence="18" id="KW-0325">Glycoprotein</keyword>
<evidence type="ECO:0000256" key="3">
    <source>
        <dbReference type="ARBA" id="ARBA00009214"/>
    </source>
</evidence>
<dbReference type="PRINTS" id="PR00764">
    <property type="entry name" value="COMPLEMENTC9"/>
</dbReference>
<dbReference type="InterPro" id="IPR020863">
    <property type="entry name" value="MACPF_CS"/>
</dbReference>
<evidence type="ECO:0000256" key="4">
    <source>
        <dbReference type="ARBA" id="ARBA00018261"/>
    </source>
</evidence>
<evidence type="ECO:0000256" key="19">
    <source>
        <dbReference type="ARBA" id="ARBA00023298"/>
    </source>
</evidence>
<comment type="function">
    <text evidence="20">Pore-forming component of the membrane attack complex (MAC), a multiprotein complex activated by the complement cascade, which inserts into a target cell membrane and forms a pore, leading to target cell membrane rupture and cell lysis. The MAC is initiated by proteolytic cleavage of C5 into complement C5b in response to the classical, alternative, lectin and GZMK complement pathways. The complement pathways consist in a cascade of proteins that leads to phagocytosis and breakdown of pathogens and signaling that strengthens the adaptive immune system. Constitutes the pore-forming subunit of the MAC complex: during MAC assembly, C9 associates with the C5b8 intermediate complex, and polymerizes to complete the pore.</text>
</comment>
<evidence type="ECO:0000256" key="24">
    <source>
        <dbReference type="SAM" id="SignalP"/>
    </source>
</evidence>
<comment type="caution">
    <text evidence="26">The sequence shown here is derived from an EMBL/GenBank/DDBJ whole genome shotgun (WGS) entry which is preliminary data.</text>
</comment>
<dbReference type="GO" id="GO:0005576">
    <property type="term" value="C:extracellular region"/>
    <property type="evidence" value="ECO:0007669"/>
    <property type="project" value="UniProtKB-SubCell"/>
</dbReference>
<evidence type="ECO:0000256" key="22">
    <source>
        <dbReference type="PROSITE-ProRule" id="PRU00124"/>
    </source>
</evidence>
<comment type="subcellular location">
    <subcellularLocation>
        <location evidence="2">Secreted</location>
    </subcellularLocation>
    <subcellularLocation>
        <location evidence="1">Target cell membrane</location>
        <topology evidence="1">Multi-pass membrane protein</topology>
    </subcellularLocation>
</comment>
<evidence type="ECO:0000256" key="14">
    <source>
        <dbReference type="ARBA" id="ARBA00023058"/>
    </source>
</evidence>
<dbReference type="InterPro" id="IPR001862">
    <property type="entry name" value="MAC_perforin"/>
</dbReference>
<evidence type="ECO:0000256" key="6">
    <source>
        <dbReference type="ARBA" id="ARBA00022525"/>
    </source>
</evidence>
<evidence type="ECO:0000256" key="11">
    <source>
        <dbReference type="ARBA" id="ARBA00022852"/>
    </source>
</evidence>
<dbReference type="CDD" id="cd00112">
    <property type="entry name" value="LDLa"/>
    <property type="match status" value="1"/>
</dbReference>
<dbReference type="PROSITE" id="PS00279">
    <property type="entry name" value="MACPF_1"/>
    <property type="match status" value="1"/>
</dbReference>
<dbReference type="GO" id="GO:0044218">
    <property type="term" value="C:other organism cell membrane"/>
    <property type="evidence" value="ECO:0007669"/>
    <property type="project" value="UniProtKB-KW"/>
</dbReference>
<keyword evidence="17" id="KW-0179">Complement alternate pathway</keyword>
<dbReference type="Pfam" id="PF00057">
    <property type="entry name" value="Ldl_recept_a"/>
    <property type="match status" value="1"/>
</dbReference>
<dbReference type="PROSITE" id="PS51412">
    <property type="entry name" value="MACPF_2"/>
    <property type="match status" value="1"/>
</dbReference>
<comment type="caution">
    <text evidence="22">Lacks conserved residue(s) required for the propagation of feature annotation.</text>
</comment>
<proteinExistence type="inferred from homology"/>
<evidence type="ECO:0000256" key="21">
    <source>
        <dbReference type="ARBA" id="ARBA00093512"/>
    </source>
</evidence>
<keyword evidence="12" id="KW-0391">Immunity</keyword>
<keyword evidence="10" id="KW-0812">Transmembrane</keyword>
<feature type="coiled-coil region" evidence="23">
    <location>
        <begin position="473"/>
        <end position="500"/>
    </location>
</feature>
<evidence type="ECO:0000256" key="8">
    <source>
        <dbReference type="ARBA" id="ARBA00022537"/>
    </source>
</evidence>
<dbReference type="Pfam" id="PF01823">
    <property type="entry name" value="MACPF"/>
    <property type="match status" value="1"/>
</dbReference>
<comment type="subunit">
    <text evidence="21">Homooligomer; about 20 C9 chains oligomerize to give rise to a huge beta-barrel that forms a 100 Angstrom diameter pore in target membranes. Component of the membrane attack complex (MAC), composed of complement C5b, C6, C7, C8A, C8B, C8G and multiple copies of the pore-forming subunit C9.</text>
</comment>
<name>A0AAV7WC30_PLEWA</name>
<dbReference type="SMART" id="SM00457">
    <property type="entry name" value="MACPF"/>
    <property type="match status" value="1"/>
</dbReference>
<evidence type="ECO:0000256" key="16">
    <source>
        <dbReference type="ARBA" id="ARBA00023157"/>
    </source>
</evidence>
<keyword evidence="15" id="KW-0472">Membrane</keyword>
<feature type="disulfide bond" evidence="22">
    <location>
        <begin position="109"/>
        <end position="127"/>
    </location>
</feature>
<keyword evidence="16 22" id="KW-1015">Disulfide bond</keyword>
<feature type="signal peptide" evidence="24">
    <location>
        <begin position="1"/>
        <end position="19"/>
    </location>
</feature>
<keyword evidence="11" id="KW-0204">Cytolysis</keyword>
<evidence type="ECO:0000256" key="5">
    <source>
        <dbReference type="ARBA" id="ARBA00022452"/>
    </source>
</evidence>
<dbReference type="AlphaFoldDB" id="A0AAV7WC30"/>
<dbReference type="Gene3D" id="4.10.400.10">
    <property type="entry name" value="Low-density Lipoprotein Receptor"/>
    <property type="match status" value="1"/>
</dbReference>